<dbReference type="PANTHER" id="PTHR33993">
    <property type="entry name" value="GLYOXALASE-RELATED"/>
    <property type="match status" value="1"/>
</dbReference>
<dbReference type="InterPro" id="IPR037523">
    <property type="entry name" value="VOC_core"/>
</dbReference>
<dbReference type="Gene3D" id="3.10.180.10">
    <property type="entry name" value="2,3-Dihydroxybiphenyl 1,2-Dioxygenase, domain 1"/>
    <property type="match status" value="2"/>
</dbReference>
<dbReference type="PANTHER" id="PTHR33993:SF14">
    <property type="entry name" value="GB|AAF24581.1"/>
    <property type="match status" value="1"/>
</dbReference>
<evidence type="ECO:0000313" key="4">
    <source>
        <dbReference type="Proteomes" id="UP000242427"/>
    </source>
</evidence>
<evidence type="ECO:0000313" key="3">
    <source>
        <dbReference type="EMBL" id="PSJ29459.1"/>
    </source>
</evidence>
<dbReference type="OrthoDB" id="9793039at2"/>
<comment type="caution">
    <text evidence="3">The sequence shown here is derived from an EMBL/GenBank/DDBJ whole genome shotgun (WGS) entry which is preliminary data.</text>
</comment>
<keyword evidence="3" id="KW-0560">Oxidoreductase</keyword>
<dbReference type="SUPFAM" id="SSF54593">
    <property type="entry name" value="Glyoxalase/Bleomycin resistance protein/Dihydroxybiphenyl dioxygenase"/>
    <property type="match status" value="2"/>
</dbReference>
<reference evidence="3 4" key="1">
    <citation type="submission" date="2018-03" db="EMBL/GenBank/DDBJ databases">
        <title>Chitinolytic properties of Streptosporangium nondiastaticum TBG75A20.</title>
        <authorList>
            <person name="Gayathri V."/>
            <person name="Shiburaj S."/>
        </authorList>
    </citation>
    <scope>NUCLEOTIDE SEQUENCE [LARGE SCALE GENOMIC DNA]</scope>
    <source>
        <strain evidence="3 4">TBG75A20</strain>
    </source>
</reference>
<accession>A0A9X7JTP7</accession>
<gene>
    <name evidence="3" type="ORF">B7P34_07190</name>
</gene>
<dbReference type="GO" id="GO:0051213">
    <property type="term" value="F:dioxygenase activity"/>
    <property type="evidence" value="ECO:0007669"/>
    <property type="project" value="UniProtKB-KW"/>
</dbReference>
<keyword evidence="4" id="KW-1185">Reference proteome</keyword>
<keyword evidence="3" id="KW-0223">Dioxygenase</keyword>
<dbReference type="CDD" id="cd07247">
    <property type="entry name" value="SgaA_N_like"/>
    <property type="match status" value="2"/>
</dbReference>
<evidence type="ECO:0000259" key="2">
    <source>
        <dbReference type="PROSITE" id="PS51819"/>
    </source>
</evidence>
<dbReference type="EMBL" id="PXWG01000010">
    <property type="protein sequence ID" value="PSJ29459.1"/>
    <property type="molecule type" value="Genomic_DNA"/>
</dbReference>
<dbReference type="RefSeq" id="WP_106674964.1">
    <property type="nucleotide sequence ID" value="NZ_PXWG01000010.1"/>
</dbReference>
<dbReference type="InterPro" id="IPR029068">
    <property type="entry name" value="Glyas_Bleomycin-R_OHBP_Dase"/>
</dbReference>
<organism evidence="3 4">
    <name type="scientific">Streptosporangium nondiastaticum</name>
    <dbReference type="NCBI Taxonomy" id="35764"/>
    <lineage>
        <taxon>Bacteria</taxon>
        <taxon>Bacillati</taxon>
        <taxon>Actinomycetota</taxon>
        <taxon>Actinomycetes</taxon>
        <taxon>Streptosporangiales</taxon>
        <taxon>Streptosporangiaceae</taxon>
        <taxon>Streptosporangium</taxon>
    </lineage>
</organism>
<feature type="region of interest" description="Disordered" evidence="1">
    <location>
        <begin position="1"/>
        <end position="20"/>
    </location>
</feature>
<dbReference type="Pfam" id="PF18029">
    <property type="entry name" value="Glyoxalase_6"/>
    <property type="match status" value="1"/>
</dbReference>
<evidence type="ECO:0000256" key="1">
    <source>
        <dbReference type="SAM" id="MobiDB-lite"/>
    </source>
</evidence>
<dbReference type="InterPro" id="IPR041581">
    <property type="entry name" value="Glyoxalase_6"/>
</dbReference>
<feature type="compositionally biased region" description="Low complexity" evidence="1">
    <location>
        <begin position="1"/>
        <end position="10"/>
    </location>
</feature>
<name>A0A9X7JTP7_9ACTN</name>
<dbReference type="PROSITE" id="PS51819">
    <property type="entry name" value="VOC"/>
    <property type="match status" value="1"/>
</dbReference>
<dbReference type="InterPro" id="IPR052164">
    <property type="entry name" value="Anthracycline_SecMetBiosynth"/>
</dbReference>
<dbReference type="Proteomes" id="UP000242427">
    <property type="component" value="Unassembled WGS sequence"/>
</dbReference>
<dbReference type="AlphaFoldDB" id="A0A9X7JTP7"/>
<sequence>MTEVWGSPRPGAREGRRAPGTPCWTSLLAHDLESIQDFYGGLFGWAFYSPGPRQLGPYVRATVGGRDVAGLGELAPGVRLATAWTTYLAGDDADEAAEWIRCLGGTVGVGPLSAEDAGRLVLACDPVGAPFGVWQGQELTGAQLTGVPGTPAWHELVTRRASAVVGFYRALFGYDVKPADAETSDYLTLQIGDRPVAAIRGAGAELPRERGPHWMTYFEVADTDAAALRVVELGGQVLRPPHEGPAGRVATVADPEGAVFTLLRTAR</sequence>
<proteinExistence type="predicted"/>
<feature type="domain" description="VOC" evidence="2">
    <location>
        <begin position="150"/>
        <end position="265"/>
    </location>
</feature>
<protein>
    <submittedName>
        <fullName evidence="3">Glyoxalase/bleomycin resistance/extradiol dioxygenase family protein</fullName>
    </submittedName>
</protein>